<dbReference type="AlphaFoldDB" id="A0A0Q3LTQ8"/>
<dbReference type="EMBL" id="LMAW01003114">
    <property type="protein sequence ID" value="KQK73952.1"/>
    <property type="molecule type" value="Genomic_DNA"/>
</dbReference>
<dbReference type="Proteomes" id="UP000051836">
    <property type="component" value="Unassembled WGS sequence"/>
</dbReference>
<feature type="compositionally biased region" description="Low complexity" evidence="1">
    <location>
        <begin position="110"/>
        <end position="121"/>
    </location>
</feature>
<comment type="caution">
    <text evidence="2">The sequence shown here is derived from an EMBL/GenBank/DDBJ whole genome shotgun (WGS) entry which is preliminary data.</text>
</comment>
<feature type="region of interest" description="Disordered" evidence="1">
    <location>
        <begin position="102"/>
        <end position="155"/>
    </location>
</feature>
<dbReference type="OrthoDB" id="271725at2759"/>
<keyword evidence="3" id="KW-1185">Reference proteome</keyword>
<evidence type="ECO:0000313" key="3">
    <source>
        <dbReference type="Proteomes" id="UP000051836"/>
    </source>
</evidence>
<protein>
    <submittedName>
        <fullName evidence="2">Uncharacterized protein</fullName>
    </submittedName>
</protein>
<sequence length="155" mass="16840">MDHTMSMQPASMMGPLTQQMNHLSLGTTGTFAFGPRLTHFFELDAKFHNPLFPGSATTPEKCVTCQPGCMYMTAAAPMQGTYIPQYTPVPPTAVPIEGVVADTSPQTVASSSQETSGQQQQMTVETSSEHAPAYSYQQSKKTDDVKREQVVMNTN</sequence>
<accession>A0A0Q3LTQ8</accession>
<name>A0A0Q3LTQ8_AMAAE</name>
<reference evidence="2 3" key="1">
    <citation type="submission" date="2015-10" db="EMBL/GenBank/DDBJ databases">
        <authorList>
            <person name="Gilbert D.G."/>
        </authorList>
    </citation>
    <scope>NUCLEOTIDE SEQUENCE [LARGE SCALE GENOMIC DNA]</scope>
    <source>
        <strain evidence="2">FVVF132</strain>
    </source>
</reference>
<proteinExistence type="predicted"/>
<feature type="compositionally biased region" description="Basic and acidic residues" evidence="1">
    <location>
        <begin position="140"/>
        <end position="149"/>
    </location>
</feature>
<organism evidence="2 3">
    <name type="scientific">Amazona aestiva</name>
    <name type="common">Blue-fronted Amazon parrot</name>
    <dbReference type="NCBI Taxonomy" id="12930"/>
    <lineage>
        <taxon>Eukaryota</taxon>
        <taxon>Metazoa</taxon>
        <taxon>Chordata</taxon>
        <taxon>Craniata</taxon>
        <taxon>Vertebrata</taxon>
        <taxon>Euteleostomi</taxon>
        <taxon>Archelosauria</taxon>
        <taxon>Archosauria</taxon>
        <taxon>Dinosauria</taxon>
        <taxon>Saurischia</taxon>
        <taxon>Theropoda</taxon>
        <taxon>Coelurosauria</taxon>
        <taxon>Aves</taxon>
        <taxon>Neognathae</taxon>
        <taxon>Neoaves</taxon>
        <taxon>Telluraves</taxon>
        <taxon>Australaves</taxon>
        <taxon>Psittaciformes</taxon>
        <taxon>Psittacidae</taxon>
        <taxon>Amazona</taxon>
    </lineage>
</organism>
<evidence type="ECO:0000256" key="1">
    <source>
        <dbReference type="SAM" id="MobiDB-lite"/>
    </source>
</evidence>
<gene>
    <name evidence="2" type="ORF">AAES_162451</name>
</gene>
<evidence type="ECO:0000313" key="2">
    <source>
        <dbReference type="EMBL" id="KQK73952.1"/>
    </source>
</evidence>
<dbReference type="STRING" id="12930.A0A0Q3LTQ8"/>